<keyword evidence="3" id="KW-1185">Reference proteome</keyword>
<evidence type="ECO:0008006" key="4">
    <source>
        <dbReference type="Google" id="ProtNLM"/>
    </source>
</evidence>
<reference evidence="2 3" key="1">
    <citation type="submission" date="2020-10" db="EMBL/GenBank/DDBJ databases">
        <title>Phylogeny of dyella-like bacteria.</title>
        <authorList>
            <person name="Fu J."/>
        </authorList>
    </citation>
    <scope>NUCLEOTIDE SEQUENCE [LARGE SCALE GENOMIC DNA]</scope>
    <source>
        <strain evidence="2 3">JP1</strain>
    </source>
</reference>
<comment type="caution">
    <text evidence="2">The sequence shown here is derived from an EMBL/GenBank/DDBJ whole genome shotgun (WGS) entry which is preliminary data.</text>
</comment>
<proteinExistence type="predicted"/>
<dbReference type="RefSeq" id="WP_404548250.1">
    <property type="nucleotide sequence ID" value="NZ_JADIKJ010000015.1"/>
</dbReference>
<evidence type="ECO:0000313" key="3">
    <source>
        <dbReference type="Proteomes" id="UP001620461"/>
    </source>
</evidence>
<dbReference type="SUPFAM" id="SSF161084">
    <property type="entry name" value="MAPEG domain-like"/>
    <property type="match status" value="1"/>
</dbReference>
<dbReference type="EMBL" id="JADIKJ010000015">
    <property type="protein sequence ID" value="MFK2901466.1"/>
    <property type="molecule type" value="Genomic_DNA"/>
</dbReference>
<accession>A0ABW8JMJ1</accession>
<name>A0ABW8JMJ1_9GAMM</name>
<gene>
    <name evidence="2" type="ORF">ISP15_14075</name>
</gene>
<evidence type="ECO:0000313" key="2">
    <source>
        <dbReference type="EMBL" id="MFK2901466.1"/>
    </source>
</evidence>
<protein>
    <recommendedName>
        <fullName evidence="4">MAPEG family protein</fullName>
    </recommendedName>
</protein>
<evidence type="ECO:0000256" key="1">
    <source>
        <dbReference type="SAM" id="Phobius"/>
    </source>
</evidence>
<keyword evidence="1" id="KW-0812">Transmembrane</keyword>
<dbReference type="Proteomes" id="UP001620461">
    <property type="component" value="Unassembled WGS sequence"/>
</dbReference>
<keyword evidence="1" id="KW-0472">Membrane</keyword>
<keyword evidence="1" id="KW-1133">Transmembrane helix</keyword>
<organism evidence="2 3">
    <name type="scientific">Dyella jejuensis</name>
    <dbReference type="NCBI Taxonomy" id="1432009"/>
    <lineage>
        <taxon>Bacteria</taxon>
        <taxon>Pseudomonadati</taxon>
        <taxon>Pseudomonadota</taxon>
        <taxon>Gammaproteobacteria</taxon>
        <taxon>Lysobacterales</taxon>
        <taxon>Rhodanobacteraceae</taxon>
        <taxon>Dyella</taxon>
    </lineage>
</organism>
<sequence length="46" mass="5119">MTVLGARLFWARLIYVPAYALGIAYVRTLVWAVSIVGIVLLLVPLF</sequence>
<dbReference type="InterPro" id="IPR023352">
    <property type="entry name" value="MAPEG-like_dom_sf"/>
</dbReference>
<feature type="transmembrane region" description="Helical" evidence="1">
    <location>
        <begin position="20"/>
        <end position="43"/>
    </location>
</feature>